<feature type="transmembrane region" description="Helical" evidence="1">
    <location>
        <begin position="68"/>
        <end position="90"/>
    </location>
</feature>
<name>A0ABV5GTD7_9FLAO</name>
<keyword evidence="1" id="KW-0472">Membrane</keyword>
<feature type="transmembrane region" description="Helical" evidence="1">
    <location>
        <begin position="229"/>
        <end position="252"/>
    </location>
</feature>
<dbReference type="EMBL" id="JBHMEY010000094">
    <property type="protein sequence ID" value="MFB9098541.1"/>
    <property type="molecule type" value="Genomic_DNA"/>
</dbReference>
<dbReference type="Pfam" id="PF00487">
    <property type="entry name" value="FA_desaturase"/>
    <property type="match status" value="1"/>
</dbReference>
<keyword evidence="1" id="KW-0812">Transmembrane</keyword>
<proteinExistence type="predicted"/>
<dbReference type="PANTHER" id="PTHR19353">
    <property type="entry name" value="FATTY ACID DESATURASE 2"/>
    <property type="match status" value="1"/>
</dbReference>
<protein>
    <submittedName>
        <fullName evidence="3">Fatty acid desaturase family protein</fullName>
    </submittedName>
</protein>
<dbReference type="PANTHER" id="PTHR19353:SF19">
    <property type="entry name" value="DELTA(5) FATTY ACID DESATURASE C-RELATED"/>
    <property type="match status" value="1"/>
</dbReference>
<gene>
    <name evidence="3" type="ORF">ACFFVF_18700</name>
</gene>
<evidence type="ECO:0000313" key="3">
    <source>
        <dbReference type="EMBL" id="MFB9098541.1"/>
    </source>
</evidence>
<dbReference type="InterPro" id="IPR012171">
    <property type="entry name" value="Fatty_acid_desaturase"/>
</dbReference>
<feature type="transmembrane region" description="Helical" evidence="1">
    <location>
        <begin position="102"/>
        <end position="121"/>
    </location>
</feature>
<comment type="caution">
    <text evidence="3">The sequence shown here is derived from an EMBL/GenBank/DDBJ whole genome shotgun (WGS) entry which is preliminary data.</text>
</comment>
<dbReference type="Proteomes" id="UP001589607">
    <property type="component" value="Unassembled WGS sequence"/>
</dbReference>
<feature type="transmembrane region" description="Helical" evidence="1">
    <location>
        <begin position="163"/>
        <end position="185"/>
    </location>
</feature>
<dbReference type="RefSeq" id="WP_236452760.1">
    <property type="nucleotide sequence ID" value="NZ_CBCSGE010000001.1"/>
</dbReference>
<evidence type="ECO:0000259" key="2">
    <source>
        <dbReference type="Pfam" id="PF00487"/>
    </source>
</evidence>
<evidence type="ECO:0000313" key="4">
    <source>
        <dbReference type="Proteomes" id="UP001589607"/>
    </source>
</evidence>
<dbReference type="InterPro" id="IPR005804">
    <property type="entry name" value="FA_desaturase_dom"/>
</dbReference>
<accession>A0ABV5GTD7</accession>
<keyword evidence="1" id="KW-1133">Transmembrane helix</keyword>
<sequence>MKAKYFNKSEDEKLFFLSLKERVYAKLNNETIHYGTRQFWVKGIFWSLVCYLSYSSLFINTITKVEFWFLYLIFQLSGLLIGFSLGHDASHNTAFKSKRKNSVLHFYSFLTVGIDPMLWGLRHIRSHHLYANVEGSDIDIDKNPFLRLSPTHAWQPKHQFQVFYAPLVYMFTLLHSVFVSDWVYLFSKEYHWMKKGFSKTELYGRFLLYKIFYFSLVLILPIYCSTFSWSFVLISYLTASAFTSLIFIIMLVGTHFFEEANYPEPVGENLEHSWAVHQLYTSCDWNADKSWARFFSGGSNCHAAHHLFPNICHVNYKEINQIIKETTNEYNLPYHHKTLTGMMFSHFKHLYRMGQLK</sequence>
<feature type="transmembrane region" description="Helical" evidence="1">
    <location>
        <begin position="43"/>
        <end position="62"/>
    </location>
</feature>
<organism evidence="3 4">
    <name type="scientific">Flavobacterium jumunjinense</name>
    <dbReference type="NCBI Taxonomy" id="998845"/>
    <lineage>
        <taxon>Bacteria</taxon>
        <taxon>Pseudomonadati</taxon>
        <taxon>Bacteroidota</taxon>
        <taxon>Flavobacteriia</taxon>
        <taxon>Flavobacteriales</taxon>
        <taxon>Flavobacteriaceae</taxon>
        <taxon>Flavobacterium</taxon>
    </lineage>
</organism>
<feature type="transmembrane region" description="Helical" evidence="1">
    <location>
        <begin position="206"/>
        <end position="223"/>
    </location>
</feature>
<keyword evidence="4" id="KW-1185">Reference proteome</keyword>
<reference evidence="3 4" key="1">
    <citation type="submission" date="2024-09" db="EMBL/GenBank/DDBJ databases">
        <authorList>
            <person name="Sun Q."/>
            <person name="Mori K."/>
        </authorList>
    </citation>
    <scope>NUCLEOTIDE SEQUENCE [LARGE SCALE GENOMIC DNA]</scope>
    <source>
        <strain evidence="3 4">CECT 7955</strain>
    </source>
</reference>
<evidence type="ECO:0000256" key="1">
    <source>
        <dbReference type="SAM" id="Phobius"/>
    </source>
</evidence>
<feature type="domain" description="Fatty acid desaturase" evidence="2">
    <location>
        <begin position="68"/>
        <end position="337"/>
    </location>
</feature>